<evidence type="ECO:0000256" key="3">
    <source>
        <dbReference type="RuleBase" id="RU000363"/>
    </source>
</evidence>
<sequence>MGTSEYVVPAGWAGRVAFVSGGVSGLGFGIARALAEAGMRLALSYRNEDYRSKAAAWFAQNGHEEPLWIKLDVTDREGFAAAAATVEAHFGAVHVVVNNAGVSVFGDTAEASYADYDWIMGVNFGGVVNGVVSFLPALRRASGRRHVVNIASMAAYLSGPQAGIYTASKFAVRGLTESLRYNLVPHGIGCSLVCPALVATNAWDSAFRRPAEFGASGFGDVNADELTKFGKAFEAGMDPLEAGRRILAGMDADRGLIFTHPEFAEDFAAIYQDSLAALPQEDAPAERLEVERMRRAANKAALEGKSISINDLT</sequence>
<evidence type="ECO:0000256" key="2">
    <source>
        <dbReference type="ARBA" id="ARBA00023002"/>
    </source>
</evidence>
<keyword evidence="2" id="KW-0560">Oxidoreductase</keyword>
<dbReference type="Proteomes" id="UP000753724">
    <property type="component" value="Unassembled WGS sequence"/>
</dbReference>
<reference evidence="6" key="1">
    <citation type="submission" date="2020-01" db="EMBL/GenBank/DDBJ databases">
        <title>Sphingomonas sp. strain CSW-10.</title>
        <authorList>
            <person name="Chen W.-M."/>
        </authorList>
    </citation>
    <scope>NUCLEOTIDE SEQUENCE [LARGE SCALE GENOMIC DNA]</scope>
    <source>
        <strain evidence="6">FSY-8</strain>
    </source>
</reference>
<dbReference type="CDD" id="cd05233">
    <property type="entry name" value="SDR_c"/>
    <property type="match status" value="1"/>
</dbReference>
<feature type="transmembrane region" description="Helical" evidence="4">
    <location>
        <begin position="12"/>
        <end position="35"/>
    </location>
</feature>
<accession>A0ABW9XDF5</accession>
<comment type="caution">
    <text evidence="5">The sequence shown here is derived from an EMBL/GenBank/DDBJ whole genome shotgun (WGS) entry which is preliminary data.</text>
</comment>
<comment type="similarity">
    <text evidence="1 3">Belongs to the short-chain dehydrogenases/reductases (SDR) family.</text>
</comment>
<dbReference type="Gene3D" id="3.40.50.720">
    <property type="entry name" value="NAD(P)-binding Rossmann-like Domain"/>
    <property type="match status" value="1"/>
</dbReference>
<keyword evidence="6" id="KW-1185">Reference proteome</keyword>
<keyword evidence="4" id="KW-0472">Membrane</keyword>
<keyword evidence="4" id="KW-1133">Transmembrane helix</keyword>
<evidence type="ECO:0000256" key="4">
    <source>
        <dbReference type="SAM" id="Phobius"/>
    </source>
</evidence>
<dbReference type="InterPro" id="IPR002347">
    <property type="entry name" value="SDR_fam"/>
</dbReference>
<dbReference type="PRINTS" id="PR00081">
    <property type="entry name" value="GDHRDH"/>
</dbReference>
<dbReference type="InterPro" id="IPR036291">
    <property type="entry name" value="NAD(P)-bd_dom_sf"/>
</dbReference>
<dbReference type="InterPro" id="IPR020904">
    <property type="entry name" value="Sc_DH/Rdtase_CS"/>
</dbReference>
<dbReference type="PANTHER" id="PTHR43391:SF82">
    <property type="entry name" value="OXIDOREDUCTASE SADH-RELATED"/>
    <property type="match status" value="1"/>
</dbReference>
<dbReference type="EMBL" id="JAAAPO010000003">
    <property type="protein sequence ID" value="NBC36568.1"/>
    <property type="molecule type" value="Genomic_DNA"/>
</dbReference>
<evidence type="ECO:0000313" key="6">
    <source>
        <dbReference type="Proteomes" id="UP000753724"/>
    </source>
</evidence>
<name>A0ABW9XDF5_9SPHN</name>
<dbReference type="RefSeq" id="WP_161717849.1">
    <property type="nucleotide sequence ID" value="NZ_JAAAPO010000003.1"/>
</dbReference>
<gene>
    <name evidence="5" type="ORF">GTZ99_08360</name>
</gene>
<proteinExistence type="inferred from homology"/>
<dbReference type="Pfam" id="PF00106">
    <property type="entry name" value="adh_short"/>
    <property type="match status" value="1"/>
</dbReference>
<evidence type="ECO:0000313" key="5">
    <source>
        <dbReference type="EMBL" id="NBC36568.1"/>
    </source>
</evidence>
<dbReference type="PRINTS" id="PR00080">
    <property type="entry name" value="SDRFAMILY"/>
</dbReference>
<evidence type="ECO:0000256" key="1">
    <source>
        <dbReference type="ARBA" id="ARBA00006484"/>
    </source>
</evidence>
<dbReference type="PANTHER" id="PTHR43391">
    <property type="entry name" value="RETINOL DEHYDROGENASE-RELATED"/>
    <property type="match status" value="1"/>
</dbReference>
<protein>
    <submittedName>
        <fullName evidence="5">SDR family NAD(P)-dependent oxidoreductase</fullName>
    </submittedName>
</protein>
<keyword evidence="4" id="KW-0812">Transmembrane</keyword>
<dbReference type="SUPFAM" id="SSF51735">
    <property type="entry name" value="NAD(P)-binding Rossmann-fold domains"/>
    <property type="match status" value="1"/>
</dbReference>
<organism evidence="5 6">
    <name type="scientific">Novosphingobium ovatum</name>
    <dbReference type="NCBI Taxonomy" id="1908523"/>
    <lineage>
        <taxon>Bacteria</taxon>
        <taxon>Pseudomonadati</taxon>
        <taxon>Pseudomonadota</taxon>
        <taxon>Alphaproteobacteria</taxon>
        <taxon>Sphingomonadales</taxon>
        <taxon>Sphingomonadaceae</taxon>
        <taxon>Novosphingobium</taxon>
    </lineage>
</organism>
<dbReference type="PROSITE" id="PS00061">
    <property type="entry name" value="ADH_SHORT"/>
    <property type="match status" value="1"/>
</dbReference>